<dbReference type="Proteomes" id="UP000269721">
    <property type="component" value="Unassembled WGS sequence"/>
</dbReference>
<gene>
    <name evidence="2" type="ORF">BDK51DRAFT_47136</name>
</gene>
<reference evidence="3" key="1">
    <citation type="journal article" date="2018" name="Nat. Microbiol.">
        <title>Leveraging single-cell genomics to expand the fungal tree of life.</title>
        <authorList>
            <person name="Ahrendt S.R."/>
            <person name="Quandt C.A."/>
            <person name="Ciobanu D."/>
            <person name="Clum A."/>
            <person name="Salamov A."/>
            <person name="Andreopoulos B."/>
            <person name="Cheng J.F."/>
            <person name="Woyke T."/>
            <person name="Pelin A."/>
            <person name="Henrissat B."/>
            <person name="Reynolds N.K."/>
            <person name="Benny G.L."/>
            <person name="Smith M.E."/>
            <person name="James T.Y."/>
            <person name="Grigoriev I.V."/>
        </authorList>
    </citation>
    <scope>NUCLEOTIDE SEQUENCE [LARGE SCALE GENOMIC DNA]</scope>
</reference>
<proteinExistence type="predicted"/>
<organism evidence="2 3">
    <name type="scientific">Blyttiomyces helicus</name>
    <dbReference type="NCBI Taxonomy" id="388810"/>
    <lineage>
        <taxon>Eukaryota</taxon>
        <taxon>Fungi</taxon>
        <taxon>Fungi incertae sedis</taxon>
        <taxon>Chytridiomycota</taxon>
        <taxon>Chytridiomycota incertae sedis</taxon>
        <taxon>Chytridiomycetes</taxon>
        <taxon>Chytridiomycetes incertae sedis</taxon>
        <taxon>Blyttiomyces</taxon>
    </lineage>
</organism>
<dbReference type="OrthoDB" id="2129662at2759"/>
<feature type="region of interest" description="Disordered" evidence="1">
    <location>
        <begin position="210"/>
        <end position="246"/>
    </location>
</feature>
<keyword evidence="3" id="KW-1185">Reference proteome</keyword>
<evidence type="ECO:0000256" key="1">
    <source>
        <dbReference type="SAM" id="MobiDB-lite"/>
    </source>
</evidence>
<evidence type="ECO:0000313" key="3">
    <source>
        <dbReference type="Proteomes" id="UP000269721"/>
    </source>
</evidence>
<feature type="compositionally biased region" description="Pro residues" evidence="1">
    <location>
        <begin position="141"/>
        <end position="152"/>
    </location>
</feature>
<name>A0A4P9W4M2_9FUNG</name>
<feature type="region of interest" description="Disordered" evidence="1">
    <location>
        <begin position="134"/>
        <end position="162"/>
    </location>
</feature>
<sequence length="463" mass="50210">MEPPHLDLFLLSSPLWRSLDALSQELLLPSSVLTGSPLPTQGAGALTLPLTERSYIDTLPVLSALWPNLDAAYPLSPERTPQSTIPSGSPEPTHVPGTRTSPPPPMKLSHIDPLPICQSVGTTLKAAVPPSPELITVLPADPSPQTPPPPQPRKSKGNVTRHENATCNSCGLQQITLLLHGPDSLLSGEHCMTFTRTSCDATALMSSASLSEPPAKSLGKPVTRSVSNAEPRPAGKRKKGPVRSHSDVNYSECGRCVGVRQMCVRADGSPWKGGERRREEWVEPGFDTEVVCLPCWTKYKLCSASRIKNNGDLGPSDEFQTYERILARFKVSQSGARALEGMQAARGPQSPDRLILYPPTHAFLNAQVNRTKGVIFVSYTYMTNPGRLVYSALFRTAIAAVIAAHQTNYPCSPPLAPVCLPLHRNPPDAPLDRQHSHSSNWGGKGFVHVDHYVKSLSIDKSFF</sequence>
<protein>
    <submittedName>
        <fullName evidence="2">Uncharacterized protein</fullName>
    </submittedName>
</protein>
<dbReference type="EMBL" id="KZ998368">
    <property type="protein sequence ID" value="RKO86233.1"/>
    <property type="molecule type" value="Genomic_DNA"/>
</dbReference>
<feature type="region of interest" description="Disordered" evidence="1">
    <location>
        <begin position="75"/>
        <end position="104"/>
    </location>
</feature>
<accession>A0A4P9W4M2</accession>
<evidence type="ECO:0000313" key="2">
    <source>
        <dbReference type="EMBL" id="RKO86233.1"/>
    </source>
</evidence>
<dbReference type="AlphaFoldDB" id="A0A4P9W4M2"/>